<dbReference type="GO" id="GO:0005634">
    <property type="term" value="C:nucleus"/>
    <property type="evidence" value="ECO:0007669"/>
    <property type="project" value="UniProtKB-SubCell"/>
</dbReference>
<accession>A0A7I8L606</accession>
<dbReference type="InterPro" id="IPR036638">
    <property type="entry name" value="HLH_DNA-bd_sf"/>
</dbReference>
<proteinExistence type="inferred from homology"/>
<evidence type="ECO:0000256" key="4">
    <source>
        <dbReference type="ARBA" id="ARBA00023163"/>
    </source>
</evidence>
<comment type="similarity">
    <text evidence="2">Belongs to the bHLH protein family.</text>
</comment>
<dbReference type="GO" id="GO:0009960">
    <property type="term" value="P:endosperm development"/>
    <property type="evidence" value="ECO:0007669"/>
    <property type="project" value="InterPro"/>
</dbReference>
<feature type="compositionally biased region" description="Basic and acidic residues" evidence="6">
    <location>
        <begin position="48"/>
        <end position="62"/>
    </location>
</feature>
<evidence type="ECO:0000256" key="3">
    <source>
        <dbReference type="ARBA" id="ARBA00023015"/>
    </source>
</evidence>
<evidence type="ECO:0000259" key="7">
    <source>
        <dbReference type="Pfam" id="PF22754"/>
    </source>
</evidence>
<comment type="subcellular location">
    <subcellularLocation>
        <location evidence="1">Nucleus</location>
    </subcellularLocation>
</comment>
<evidence type="ECO:0000313" key="9">
    <source>
        <dbReference type="Proteomes" id="UP000663760"/>
    </source>
</evidence>
<evidence type="ECO:0000256" key="5">
    <source>
        <dbReference type="ARBA" id="ARBA00023242"/>
    </source>
</evidence>
<keyword evidence="9" id="KW-1185">Reference proteome</keyword>
<dbReference type="Proteomes" id="UP000663760">
    <property type="component" value="Chromosome 11"/>
</dbReference>
<gene>
    <name evidence="8" type="ORF">SI8410_11015900</name>
</gene>
<dbReference type="SUPFAM" id="SSF47459">
    <property type="entry name" value="HLH, helix-loop-helix DNA-binding domain"/>
    <property type="match status" value="1"/>
</dbReference>
<dbReference type="InterPro" id="IPR054502">
    <property type="entry name" value="bHLH-TF_ACT-like_plant"/>
</dbReference>
<reference evidence="8" key="1">
    <citation type="submission" date="2020-02" db="EMBL/GenBank/DDBJ databases">
        <authorList>
            <person name="Scholz U."/>
            <person name="Mascher M."/>
            <person name="Fiebig A."/>
        </authorList>
    </citation>
    <scope>NUCLEOTIDE SEQUENCE</scope>
</reference>
<feature type="region of interest" description="Disordered" evidence="6">
    <location>
        <begin position="21"/>
        <end position="67"/>
    </location>
</feature>
<feature type="region of interest" description="Disordered" evidence="6">
    <location>
        <begin position="122"/>
        <end position="144"/>
    </location>
</feature>
<dbReference type="AlphaFoldDB" id="A0A7I8L606"/>
<dbReference type="Pfam" id="PF22754">
    <property type="entry name" value="bHLH-TF_ACT-like_plant"/>
    <property type="match status" value="1"/>
</dbReference>
<dbReference type="PANTHER" id="PTHR46772">
    <property type="entry name" value="BHLH DOMAIN-CONTAINING PROTEIN"/>
    <property type="match status" value="1"/>
</dbReference>
<feature type="compositionally biased region" description="Polar residues" evidence="6">
    <location>
        <begin position="129"/>
        <end position="144"/>
    </location>
</feature>
<evidence type="ECO:0000256" key="1">
    <source>
        <dbReference type="ARBA" id="ARBA00004123"/>
    </source>
</evidence>
<sequence length="258" mass="28601">MSREAGAHGNTMWEAISRMLSGSERSNSSGFSESLISVATPTRPEQPVNRDEQPTESGEGHRNTWIGSESVHETDWWSERDLIFNLQAFLPHLPPKAEDWEIEEGAVEYIKSLRDAIQKLEMENKETSTRTPASNQSLEIPKQEQTPSAAVLPVLKTWASPNVIVNIAGRDAHINICTLKRTGLLPAIADILEKRNLKMVSLHVSSSALTTILMIHAQANRGSDEIPETRMVEEAFKSAAKEINQWIAQHDATASTSI</sequence>
<dbReference type="OrthoDB" id="690068at2759"/>
<feature type="domain" description="Plant bHLH transcription factor ACT-like" evidence="7">
    <location>
        <begin position="162"/>
        <end position="240"/>
    </location>
</feature>
<dbReference type="PANTHER" id="PTHR46772:SF8">
    <property type="entry name" value="TRANSCRIPTION FACTOR BHLH95"/>
    <property type="match status" value="1"/>
</dbReference>
<keyword evidence="3" id="KW-0805">Transcription regulation</keyword>
<dbReference type="GO" id="GO:0046983">
    <property type="term" value="F:protein dimerization activity"/>
    <property type="evidence" value="ECO:0007669"/>
    <property type="project" value="InterPro"/>
</dbReference>
<dbReference type="InterPro" id="IPR044278">
    <property type="entry name" value="BHLH95-like"/>
</dbReference>
<dbReference type="GO" id="GO:0003700">
    <property type="term" value="F:DNA-binding transcription factor activity"/>
    <property type="evidence" value="ECO:0007669"/>
    <property type="project" value="InterPro"/>
</dbReference>
<organism evidence="8 9">
    <name type="scientific">Spirodela intermedia</name>
    <name type="common">Intermediate duckweed</name>
    <dbReference type="NCBI Taxonomy" id="51605"/>
    <lineage>
        <taxon>Eukaryota</taxon>
        <taxon>Viridiplantae</taxon>
        <taxon>Streptophyta</taxon>
        <taxon>Embryophyta</taxon>
        <taxon>Tracheophyta</taxon>
        <taxon>Spermatophyta</taxon>
        <taxon>Magnoliopsida</taxon>
        <taxon>Liliopsida</taxon>
        <taxon>Araceae</taxon>
        <taxon>Lemnoideae</taxon>
        <taxon>Spirodela</taxon>
    </lineage>
</organism>
<feature type="compositionally biased region" description="Low complexity" evidence="6">
    <location>
        <begin position="21"/>
        <end position="35"/>
    </location>
</feature>
<protein>
    <recommendedName>
        <fullName evidence="7">Plant bHLH transcription factor ACT-like domain-containing protein</fullName>
    </recommendedName>
</protein>
<name>A0A7I8L606_SPIIN</name>
<keyword evidence="4" id="KW-0804">Transcription</keyword>
<evidence type="ECO:0000256" key="2">
    <source>
        <dbReference type="ARBA" id="ARBA00005510"/>
    </source>
</evidence>
<evidence type="ECO:0000313" key="8">
    <source>
        <dbReference type="EMBL" id="CAA7405222.1"/>
    </source>
</evidence>
<dbReference type="EMBL" id="LR746274">
    <property type="protein sequence ID" value="CAA7405222.1"/>
    <property type="molecule type" value="Genomic_DNA"/>
</dbReference>
<evidence type="ECO:0000256" key="6">
    <source>
        <dbReference type="SAM" id="MobiDB-lite"/>
    </source>
</evidence>
<keyword evidence="5" id="KW-0539">Nucleus</keyword>